<dbReference type="Pfam" id="PF11133">
    <property type="entry name" value="Phage_head_fibr"/>
    <property type="match status" value="1"/>
</dbReference>
<evidence type="ECO:0000256" key="5">
    <source>
        <dbReference type="ARBA" id="ARBA00023296"/>
    </source>
</evidence>
<dbReference type="KEGG" id="vg:65133684"/>
<keyword evidence="2" id="KW-0945">Host-virus interaction</keyword>
<reference evidence="6" key="1">
    <citation type="submission" date="2021-01" db="EMBL/GenBank/DDBJ databases">
        <authorList>
            <person name="Shang Y."/>
        </authorList>
    </citation>
    <scope>NUCLEOTIDE SEQUENCE</scope>
</reference>
<dbReference type="Proteomes" id="UP000662760">
    <property type="component" value="Segment"/>
</dbReference>
<dbReference type="GO" id="GO:0044423">
    <property type="term" value="C:virion component"/>
    <property type="evidence" value="ECO:0007669"/>
    <property type="project" value="UniProtKB-KW"/>
</dbReference>
<name>A0A898KA58_9CAUD</name>
<comment type="subcellular location">
    <subcellularLocation>
        <location evidence="1">Virion</location>
    </subcellularLocation>
</comment>
<keyword evidence="5" id="KW-1160">Virus entry into host cell</keyword>
<dbReference type="InterPro" id="IPR022741">
    <property type="entry name" value="Phage_B103_Gp8"/>
</dbReference>
<dbReference type="EMBL" id="MW544066">
    <property type="protein sequence ID" value="QSJ04046.1"/>
    <property type="molecule type" value="Genomic_DNA"/>
</dbReference>
<evidence type="ECO:0000313" key="7">
    <source>
        <dbReference type="Proteomes" id="UP000662760"/>
    </source>
</evidence>
<keyword evidence="4" id="KW-0946">Virion</keyword>
<proteinExistence type="predicted"/>
<evidence type="ECO:0000256" key="3">
    <source>
        <dbReference type="ARBA" id="ARBA00022804"/>
    </source>
</evidence>
<dbReference type="GO" id="GO:0019062">
    <property type="term" value="P:virion attachment to host cell"/>
    <property type="evidence" value="ECO:0007669"/>
    <property type="project" value="UniProtKB-KW"/>
</dbReference>
<sequence>MATTHADVNAILADDKDIVAKQDGGILVVGTFGEKVLQAKDATELPAGVGDGTMSAATTSTAGLVKQAAAQADSTATTVAGLVTDFNALLAKLRTAGTLAP</sequence>
<protein>
    <submittedName>
        <fullName evidence="6">Putative head protein</fullName>
    </submittedName>
</protein>
<accession>A0A898KA58</accession>
<dbReference type="Gene3D" id="6.10.140.1630">
    <property type="match status" value="1"/>
</dbReference>
<keyword evidence="3" id="KW-1161">Viral attachment to host cell</keyword>
<organism evidence="6 7">
    <name type="scientific">Salmonella phage vB_SalP_TR2</name>
    <dbReference type="NCBI Taxonomy" id="2812854"/>
    <lineage>
        <taxon>Viruses</taxon>
        <taxon>Duplodnaviria</taxon>
        <taxon>Heunggongvirae</taxon>
        <taxon>Uroviricota</taxon>
        <taxon>Caudoviricetes</taxon>
        <taxon>Schitoviridae</taxon>
        <taxon>Triduovirus</taxon>
        <taxon>Triduovirus Tr2</taxon>
    </lineage>
</organism>
<dbReference type="GO" id="GO:0046718">
    <property type="term" value="P:symbiont entry into host cell"/>
    <property type="evidence" value="ECO:0007669"/>
    <property type="project" value="UniProtKB-KW"/>
</dbReference>
<evidence type="ECO:0000256" key="2">
    <source>
        <dbReference type="ARBA" id="ARBA00022581"/>
    </source>
</evidence>
<keyword evidence="7" id="KW-1185">Reference proteome</keyword>
<dbReference type="RefSeq" id="YP_010115080.1">
    <property type="nucleotide sequence ID" value="NC_055921.1"/>
</dbReference>
<evidence type="ECO:0000313" key="6">
    <source>
        <dbReference type="EMBL" id="QSJ04046.1"/>
    </source>
</evidence>
<evidence type="ECO:0000256" key="1">
    <source>
        <dbReference type="ARBA" id="ARBA00004328"/>
    </source>
</evidence>
<dbReference type="GeneID" id="65133684"/>
<evidence type="ECO:0000256" key="4">
    <source>
        <dbReference type="ARBA" id="ARBA00022844"/>
    </source>
</evidence>